<dbReference type="PROSITE" id="PS50850">
    <property type="entry name" value="MFS"/>
    <property type="match status" value="1"/>
</dbReference>
<organism evidence="10 11">
    <name type="scientific">Pseudomonas abietaniphila</name>
    <dbReference type="NCBI Taxonomy" id="89065"/>
    <lineage>
        <taxon>Bacteria</taxon>
        <taxon>Pseudomonadati</taxon>
        <taxon>Pseudomonadota</taxon>
        <taxon>Gammaproteobacteria</taxon>
        <taxon>Pseudomonadales</taxon>
        <taxon>Pseudomonadaceae</taxon>
        <taxon>Pseudomonas</taxon>
    </lineage>
</organism>
<dbReference type="InterPro" id="IPR000849">
    <property type="entry name" value="Sugar_P_transporter"/>
</dbReference>
<dbReference type="EMBL" id="FNCO01000002">
    <property type="protein sequence ID" value="SDG51997.1"/>
    <property type="molecule type" value="Genomic_DNA"/>
</dbReference>
<dbReference type="Gene3D" id="1.20.1250.20">
    <property type="entry name" value="MFS general substrate transporter like domains"/>
    <property type="match status" value="2"/>
</dbReference>
<sequence>MKLFRLRPTSMVLLMLCVMYFITYLDRVNVSTAASGFGTEFGLSNTQIGLVFSAFAYPYLVFQIIGGWISDKYGARRTLIFCGALWGLATVLTGFAGGLFSLLAARLLLGLGEGATFPAATAAMSRWVAQEKRGFAQGITHSAARIGNAVAPAAVVAIMAAYSWRAAFFVCGAISLVWVVLWAFVFTEHPKDHPHITPAELALLPPPKPKPPKVPWKPLFKRMFPVTVVYFCYGWTLWLFLSWIPQYFLHSYNMDLKKSAIFASAVFLAGVVGDTLGGLVTDRLLIKTQCLKRSRSWMVAICMFLTLLCVIPVMLSHNVYVSMLCLAGGFFFAEMTIGPMWAIPMDIAPQYSGTASGIMNTGSAAAAILSPVVSGYVIDRFGSWELPFAGSVVLMAIGVILALRMKPEDKFTLPEAPVIGPLPSSGPPSAQSPVSAVVSK</sequence>
<feature type="transmembrane region" description="Helical" evidence="8">
    <location>
        <begin position="261"/>
        <end position="285"/>
    </location>
</feature>
<evidence type="ECO:0000256" key="6">
    <source>
        <dbReference type="ARBA" id="ARBA00038514"/>
    </source>
</evidence>
<keyword evidence="11" id="KW-1185">Reference proteome</keyword>
<dbReference type="InterPro" id="IPR020846">
    <property type="entry name" value="MFS_dom"/>
</dbReference>
<feature type="transmembrane region" description="Helical" evidence="8">
    <location>
        <begin position="355"/>
        <end position="378"/>
    </location>
</feature>
<comment type="similarity">
    <text evidence="6">Belongs to the major facilitator superfamily. Phthalate permease family.</text>
</comment>
<evidence type="ECO:0000256" key="2">
    <source>
        <dbReference type="ARBA" id="ARBA00022475"/>
    </source>
</evidence>
<dbReference type="RefSeq" id="WP_083370600.1">
    <property type="nucleotide sequence ID" value="NZ_FNCO01000002.1"/>
</dbReference>
<proteinExistence type="inferred from homology"/>
<feature type="transmembrane region" description="Helical" evidence="8">
    <location>
        <begin position="12"/>
        <end position="30"/>
    </location>
</feature>
<keyword evidence="2" id="KW-1003">Cell membrane</keyword>
<evidence type="ECO:0000256" key="3">
    <source>
        <dbReference type="ARBA" id="ARBA00022692"/>
    </source>
</evidence>
<reference evidence="11" key="1">
    <citation type="submission" date="2016-10" db="EMBL/GenBank/DDBJ databases">
        <authorList>
            <person name="Varghese N."/>
            <person name="Submissions S."/>
        </authorList>
    </citation>
    <scope>NUCLEOTIDE SEQUENCE [LARGE SCALE GENOMIC DNA]</scope>
    <source>
        <strain evidence="11">ATCC 700689</strain>
    </source>
</reference>
<accession>A0A1G7UWW9</accession>
<dbReference type="Proteomes" id="UP000182894">
    <property type="component" value="Unassembled WGS sequence"/>
</dbReference>
<dbReference type="AlphaFoldDB" id="A0A1G7UWW9"/>
<evidence type="ECO:0000313" key="10">
    <source>
        <dbReference type="EMBL" id="SDG51997.1"/>
    </source>
</evidence>
<name>A0A1G7UWW9_9PSED</name>
<dbReference type="STRING" id="89065.SAMN05216605_102306"/>
<dbReference type="PANTHER" id="PTHR11662">
    <property type="entry name" value="SOLUTE CARRIER FAMILY 17"/>
    <property type="match status" value="1"/>
</dbReference>
<feature type="transmembrane region" description="Helical" evidence="8">
    <location>
        <begin position="223"/>
        <end position="241"/>
    </location>
</feature>
<dbReference type="OrthoDB" id="6627132at2"/>
<feature type="domain" description="Major facilitator superfamily (MFS) profile" evidence="9">
    <location>
        <begin position="12"/>
        <end position="410"/>
    </location>
</feature>
<dbReference type="PANTHER" id="PTHR11662:SF399">
    <property type="entry name" value="FI19708P1-RELATED"/>
    <property type="match status" value="1"/>
</dbReference>
<comment type="subcellular location">
    <subcellularLocation>
        <location evidence="1">Cell membrane</location>
        <topology evidence="1">Multi-pass membrane protein</topology>
    </subcellularLocation>
</comment>
<gene>
    <name evidence="10" type="ORF">SAMN05216605_102306</name>
</gene>
<dbReference type="InterPro" id="IPR036259">
    <property type="entry name" value="MFS_trans_sf"/>
</dbReference>
<evidence type="ECO:0000313" key="11">
    <source>
        <dbReference type="Proteomes" id="UP000182894"/>
    </source>
</evidence>
<feature type="transmembrane region" description="Helical" evidence="8">
    <location>
        <begin position="166"/>
        <end position="186"/>
    </location>
</feature>
<keyword evidence="5 8" id="KW-0472">Membrane</keyword>
<evidence type="ECO:0000256" key="1">
    <source>
        <dbReference type="ARBA" id="ARBA00004651"/>
    </source>
</evidence>
<evidence type="ECO:0000256" key="4">
    <source>
        <dbReference type="ARBA" id="ARBA00022989"/>
    </source>
</evidence>
<dbReference type="Pfam" id="PF07690">
    <property type="entry name" value="MFS_1"/>
    <property type="match status" value="1"/>
</dbReference>
<dbReference type="GO" id="GO:0022857">
    <property type="term" value="F:transmembrane transporter activity"/>
    <property type="evidence" value="ECO:0007669"/>
    <property type="project" value="InterPro"/>
</dbReference>
<evidence type="ECO:0000256" key="5">
    <source>
        <dbReference type="ARBA" id="ARBA00023136"/>
    </source>
</evidence>
<feature type="transmembrane region" description="Helical" evidence="8">
    <location>
        <begin position="50"/>
        <end position="69"/>
    </location>
</feature>
<feature type="region of interest" description="Disordered" evidence="7">
    <location>
        <begin position="419"/>
        <end position="440"/>
    </location>
</feature>
<keyword evidence="4 8" id="KW-1133">Transmembrane helix</keyword>
<feature type="transmembrane region" description="Helical" evidence="8">
    <location>
        <begin position="81"/>
        <end position="104"/>
    </location>
</feature>
<protein>
    <submittedName>
        <fullName evidence="10">Sugar phosphate permease</fullName>
    </submittedName>
</protein>
<evidence type="ECO:0000256" key="7">
    <source>
        <dbReference type="SAM" id="MobiDB-lite"/>
    </source>
</evidence>
<dbReference type="InterPro" id="IPR011701">
    <property type="entry name" value="MFS"/>
</dbReference>
<dbReference type="SUPFAM" id="SSF103473">
    <property type="entry name" value="MFS general substrate transporter"/>
    <property type="match status" value="1"/>
</dbReference>
<keyword evidence="3 8" id="KW-0812">Transmembrane</keyword>
<evidence type="ECO:0000259" key="9">
    <source>
        <dbReference type="PROSITE" id="PS50850"/>
    </source>
</evidence>
<feature type="transmembrane region" description="Helical" evidence="8">
    <location>
        <begin position="384"/>
        <end position="403"/>
    </location>
</feature>
<dbReference type="CDD" id="cd17319">
    <property type="entry name" value="MFS_ExuT_GudP_like"/>
    <property type="match status" value="1"/>
</dbReference>
<feature type="transmembrane region" description="Helical" evidence="8">
    <location>
        <begin position="321"/>
        <end position="343"/>
    </location>
</feature>
<evidence type="ECO:0000256" key="8">
    <source>
        <dbReference type="SAM" id="Phobius"/>
    </source>
</evidence>
<dbReference type="InterPro" id="IPR050382">
    <property type="entry name" value="MFS_Na/Anion_cotransporter"/>
</dbReference>
<feature type="transmembrane region" description="Helical" evidence="8">
    <location>
        <begin position="297"/>
        <end position="315"/>
    </location>
</feature>
<dbReference type="PIRSF" id="PIRSF002808">
    <property type="entry name" value="Hexose_phosphate_transp"/>
    <property type="match status" value="1"/>
</dbReference>
<dbReference type="GO" id="GO:0005886">
    <property type="term" value="C:plasma membrane"/>
    <property type="evidence" value="ECO:0007669"/>
    <property type="project" value="UniProtKB-SubCell"/>
</dbReference>